<evidence type="ECO:0000256" key="1">
    <source>
        <dbReference type="ARBA" id="ARBA00022679"/>
    </source>
</evidence>
<gene>
    <name evidence="3" type="primary">lipL</name>
    <name evidence="5" type="ORF">B4135_0838</name>
</gene>
<evidence type="ECO:0000256" key="2">
    <source>
        <dbReference type="ARBA" id="ARBA00023315"/>
    </source>
</evidence>
<dbReference type="PANTHER" id="PTHR43679">
    <property type="entry name" value="OCTANOYLTRANSFERASE LIPM-RELATED"/>
    <property type="match status" value="1"/>
</dbReference>
<keyword evidence="2 3" id="KW-0012">Acyltransferase</keyword>
<reference evidence="5 6" key="1">
    <citation type="submission" date="2016-01" db="EMBL/GenBank/DDBJ databases">
        <title>Draft Genome Sequences of Seven Thermophilic Sporeformers Isolated from Foods.</title>
        <authorList>
            <person name="Berendsen E.M."/>
            <person name="Wells-Bennik M.H."/>
            <person name="Krawcyk A.O."/>
            <person name="De Jong A."/>
            <person name="Holsappel S."/>
            <person name="Eijlander R.T."/>
            <person name="Kuipers O.P."/>
        </authorList>
    </citation>
    <scope>NUCLEOTIDE SEQUENCE [LARGE SCALE GENOMIC DNA]</scope>
    <source>
        <strain evidence="5 6">B4135</strain>
    </source>
</reference>
<proteinExistence type="inferred from homology"/>
<dbReference type="SUPFAM" id="SSF55681">
    <property type="entry name" value="Class II aaRS and biotin synthetases"/>
    <property type="match status" value="1"/>
</dbReference>
<dbReference type="CDD" id="cd16443">
    <property type="entry name" value="LplA"/>
    <property type="match status" value="1"/>
</dbReference>
<dbReference type="AlphaFoldDB" id="A0A150M760"/>
<feature type="active site" description="Acyl-thioester intermediate" evidence="3">
    <location>
        <position position="163"/>
    </location>
</feature>
<dbReference type="InterPro" id="IPR045864">
    <property type="entry name" value="aa-tRNA-synth_II/BPL/LPL"/>
</dbReference>
<comment type="pathway">
    <text evidence="3">Protein modification; protein lipoylation via endogenous pathway; protein N(6)-(lipoyl)lysine from octanoyl-[acyl-carrier-protein].</text>
</comment>
<protein>
    <recommendedName>
        <fullName evidence="3">Octanoyl-[GcvH]:protein N-octanoyltransferase</fullName>
        <ecNumber evidence="3">2.3.1.204</ecNumber>
    </recommendedName>
    <alternativeName>
        <fullName evidence="3">Octanoyl-[GcvH]:E2 amidotransferase</fullName>
    </alternativeName>
</protein>
<comment type="catalytic activity">
    <reaction evidence="3">
        <text>N(6)-octanoyl-L-lysyl-[glycine-cleavage complex H protein] + L-lysyl-[lipoyl-carrier protein] = N(6)-octanoyl-L-lysyl-[lipoyl-carrier protein] + L-lysyl-[glycine-cleavage complex H protein]</text>
        <dbReference type="Rhea" id="RHEA:20213"/>
        <dbReference type="Rhea" id="RHEA-COMP:10500"/>
        <dbReference type="Rhea" id="RHEA-COMP:10501"/>
        <dbReference type="Rhea" id="RHEA-COMP:10503"/>
        <dbReference type="Rhea" id="RHEA-COMP:10504"/>
        <dbReference type="ChEBI" id="CHEBI:29969"/>
        <dbReference type="ChEBI" id="CHEBI:78809"/>
        <dbReference type="EC" id="2.3.1.204"/>
    </reaction>
</comment>
<dbReference type="PROSITE" id="PS51733">
    <property type="entry name" value="BPL_LPL_CATALYTIC"/>
    <property type="match status" value="1"/>
</dbReference>
<feature type="site" description="Lowers pKa of active site Cys" evidence="3">
    <location>
        <position position="175"/>
    </location>
</feature>
<name>A0A150M760_9BACI</name>
<evidence type="ECO:0000313" key="5">
    <source>
        <dbReference type="EMBL" id="KYD19939.1"/>
    </source>
</evidence>
<dbReference type="EC" id="2.3.1.204" evidence="3"/>
<dbReference type="Pfam" id="PF21948">
    <property type="entry name" value="LplA-B_cat"/>
    <property type="match status" value="1"/>
</dbReference>
<dbReference type="InterPro" id="IPR004143">
    <property type="entry name" value="BPL_LPL_catalytic"/>
</dbReference>
<dbReference type="Proteomes" id="UP000075683">
    <property type="component" value="Unassembled WGS sequence"/>
</dbReference>
<dbReference type="GO" id="GO:0033819">
    <property type="term" value="F:lipoyl(octanoyl) transferase activity"/>
    <property type="evidence" value="ECO:0007669"/>
    <property type="project" value="InterPro"/>
</dbReference>
<comment type="caution">
    <text evidence="5">The sequence shown here is derived from an EMBL/GenBank/DDBJ whole genome shotgun (WGS) entry which is preliminary data.</text>
</comment>
<dbReference type="GO" id="GO:0009249">
    <property type="term" value="P:protein lipoylation"/>
    <property type="evidence" value="ECO:0007669"/>
    <property type="project" value="UniProtKB-UniRule"/>
</dbReference>
<comment type="miscellaneous">
    <text evidence="3">The reaction proceeds via a thioester-linked acyl-enzyme intermediate.</text>
</comment>
<accession>A0A150M760</accession>
<dbReference type="EMBL" id="LQYT01000037">
    <property type="protein sequence ID" value="KYD19939.1"/>
    <property type="molecule type" value="Genomic_DNA"/>
</dbReference>
<evidence type="ECO:0000256" key="3">
    <source>
        <dbReference type="HAMAP-Rule" id="MF_02119"/>
    </source>
</evidence>
<dbReference type="GO" id="GO:0009107">
    <property type="term" value="P:lipoate biosynthetic process"/>
    <property type="evidence" value="ECO:0007669"/>
    <property type="project" value="UniProtKB-UniRule"/>
</dbReference>
<evidence type="ECO:0000259" key="4">
    <source>
        <dbReference type="PROSITE" id="PS51733"/>
    </source>
</evidence>
<organism evidence="5 6">
    <name type="scientific">Caldibacillus debilis</name>
    <dbReference type="NCBI Taxonomy" id="301148"/>
    <lineage>
        <taxon>Bacteria</taxon>
        <taxon>Bacillati</taxon>
        <taxon>Bacillota</taxon>
        <taxon>Bacilli</taxon>
        <taxon>Bacillales</taxon>
        <taxon>Bacillaceae</taxon>
        <taxon>Caldibacillus</taxon>
    </lineage>
</organism>
<dbReference type="STRING" id="301148.B4135_0838"/>
<comment type="similarity">
    <text evidence="3">Belongs to the octanoyltransferase LipL family.</text>
</comment>
<comment type="function">
    <text evidence="3">Catalyzes the amidotransfer (transamidation) of the octanoyl moiety from octanoyl-GcvH to the lipoyl domain of the E2 subunit of lipoate-dependent enzymes.</text>
</comment>
<evidence type="ECO:0000313" key="6">
    <source>
        <dbReference type="Proteomes" id="UP000075683"/>
    </source>
</evidence>
<dbReference type="PANTHER" id="PTHR43679:SF2">
    <property type="entry name" value="OCTANOYL-[GCVH]:PROTEIN N-OCTANOYLTRANSFERASE"/>
    <property type="match status" value="1"/>
</dbReference>
<dbReference type="InterPro" id="IPR050664">
    <property type="entry name" value="Octanoyltrans_LipM/LipL"/>
</dbReference>
<dbReference type="PATRIC" id="fig|301148.3.peg.3213"/>
<dbReference type="InterPro" id="IPR024897">
    <property type="entry name" value="LipL"/>
</dbReference>
<keyword evidence="1 3" id="KW-0808">Transferase</keyword>
<feature type="domain" description="BPL/LPL catalytic" evidence="4">
    <location>
        <begin position="58"/>
        <end position="243"/>
    </location>
</feature>
<dbReference type="Gene3D" id="3.30.930.10">
    <property type="entry name" value="Bira Bifunctional Protein, Domain 2"/>
    <property type="match status" value="1"/>
</dbReference>
<sequence length="298" mass="33375">MVKSKSMETAEKVALLMGETLLYQRQWRIMDQSGLGPGFDPLQSFAIDDTLCESVGGGYAPPTARAWVHHRTVVLGIQDTRLPLLGEGLRFLAESGYRHAVRTSGGLAVPLDEGILNLTLVFPEREHAIDIKWGYEAMYAFVRAMFRDLTGEIEAGEIAGSYCPGNYDLSIRGKKFAGISQRRLKKGVAVQIYLCVTGSGSERAEVIRQFYARGIGDLPVKYGYPKIVPENMASLSELLGWDLTVEEAVLRFFRTVRTFSGGNCYSGALNEEEMKRYPYYYGRVLERNEKWLKNTDGK</sequence>
<dbReference type="HAMAP" id="MF_02119">
    <property type="entry name" value="LipL"/>
    <property type="match status" value="1"/>
</dbReference>